<feature type="coiled-coil region" evidence="1">
    <location>
        <begin position="29"/>
        <end position="63"/>
    </location>
</feature>
<dbReference type="AlphaFoldDB" id="A0A3N4DPH9"/>
<protein>
    <submittedName>
        <fullName evidence="4">Uncharacterized protein</fullName>
    </submittedName>
</protein>
<feature type="coiled-coil region" evidence="1">
    <location>
        <begin position="162"/>
        <end position="190"/>
    </location>
</feature>
<accession>A0A3N4DPH9</accession>
<evidence type="ECO:0000313" key="4">
    <source>
        <dbReference type="EMBL" id="RPA27775.1"/>
    </source>
</evidence>
<name>A0A3N4DPH9_9GAMM</name>
<feature type="chain" id="PRO_5018153035" evidence="3">
    <location>
        <begin position="20"/>
        <end position="388"/>
    </location>
</feature>
<evidence type="ECO:0000256" key="2">
    <source>
        <dbReference type="SAM" id="Phobius"/>
    </source>
</evidence>
<evidence type="ECO:0000313" key="5">
    <source>
        <dbReference type="Proteomes" id="UP000278855"/>
    </source>
</evidence>
<keyword evidence="3" id="KW-0732">Signal</keyword>
<organism evidence="4 5">
    <name type="scientific">Shewanella psychromarinicola</name>
    <dbReference type="NCBI Taxonomy" id="2487742"/>
    <lineage>
        <taxon>Bacteria</taxon>
        <taxon>Pseudomonadati</taxon>
        <taxon>Pseudomonadota</taxon>
        <taxon>Gammaproteobacteria</taxon>
        <taxon>Alteromonadales</taxon>
        <taxon>Shewanellaceae</taxon>
        <taxon>Shewanella</taxon>
    </lineage>
</organism>
<keyword evidence="2" id="KW-1133">Transmembrane helix</keyword>
<gene>
    <name evidence="4" type="ORF">EGC77_16200</name>
</gene>
<evidence type="ECO:0000256" key="3">
    <source>
        <dbReference type="SAM" id="SignalP"/>
    </source>
</evidence>
<feature type="signal peptide" evidence="3">
    <location>
        <begin position="1"/>
        <end position="19"/>
    </location>
</feature>
<feature type="transmembrane region" description="Helical" evidence="2">
    <location>
        <begin position="117"/>
        <end position="139"/>
    </location>
</feature>
<sequence>MITRIFIMIALLLSTAIFASESSQTTSQLEKKAITAEQLSKHLEELTTKLEAVSNENAELKNSITHNIEKVQQQFTQINTKNAEIAQFLKEQNLDYESLEKRDVDLKLFMDSPNKPAWINFVAVIVSIGGSIGLSLYFLRGTLRRETHKQILDSRINARTRKAEHLDLLKAQQKQNDDLLKNQVQLAKNEQDEHHKVVIDEFRQKWINTFRDEASSYVRVATQLLNFYEIEKDILVIVKSLKSAERQCANFRDEFSKGNSGFPRILLESNNDDYKELKMHERQAREDFDSIKATYAELKKLESELIEKKIKISFLLNPDKDANSLNDRAFDDEILKLATHINDAFISEQRVYQALTNEPDIKENLKKFQCIVPLMLKAEWDRVQRKQQ</sequence>
<dbReference type="EMBL" id="RKKB01000010">
    <property type="protein sequence ID" value="RPA27775.1"/>
    <property type="molecule type" value="Genomic_DNA"/>
</dbReference>
<reference evidence="5" key="1">
    <citation type="submission" date="2018-11" db="EMBL/GenBank/DDBJ databases">
        <title>Shewanella sp. R106.</title>
        <authorList>
            <person name="Hwang Y.J."/>
            <person name="Hwang C.Y."/>
        </authorList>
    </citation>
    <scope>NUCLEOTIDE SEQUENCE [LARGE SCALE GENOMIC DNA]</scope>
    <source>
        <strain evidence="5">R106</strain>
    </source>
</reference>
<dbReference type="Proteomes" id="UP000278855">
    <property type="component" value="Unassembled WGS sequence"/>
</dbReference>
<keyword evidence="2" id="KW-0472">Membrane</keyword>
<proteinExistence type="predicted"/>
<evidence type="ECO:0000256" key="1">
    <source>
        <dbReference type="SAM" id="Coils"/>
    </source>
</evidence>
<keyword evidence="1" id="KW-0175">Coiled coil</keyword>
<keyword evidence="2" id="KW-0812">Transmembrane</keyword>
<comment type="caution">
    <text evidence="4">The sequence shown here is derived from an EMBL/GenBank/DDBJ whole genome shotgun (WGS) entry which is preliminary data.</text>
</comment>